<dbReference type="SMART" id="SM00893">
    <property type="entry name" value="ETF"/>
    <property type="match status" value="1"/>
</dbReference>
<gene>
    <name evidence="6" type="primary">etfB</name>
    <name evidence="6" type="ORF">Poly30_09710</name>
</gene>
<keyword evidence="4" id="KW-0249">Electron transport</keyword>
<dbReference type="OrthoDB" id="9804960at2"/>
<evidence type="ECO:0000313" key="7">
    <source>
        <dbReference type="Proteomes" id="UP000320390"/>
    </source>
</evidence>
<keyword evidence="7" id="KW-1185">Reference proteome</keyword>
<evidence type="ECO:0000259" key="5">
    <source>
        <dbReference type="SMART" id="SM00893"/>
    </source>
</evidence>
<dbReference type="SUPFAM" id="SSF52402">
    <property type="entry name" value="Adenine nucleotide alpha hydrolases-like"/>
    <property type="match status" value="1"/>
</dbReference>
<evidence type="ECO:0000256" key="3">
    <source>
        <dbReference type="ARBA" id="ARBA00022448"/>
    </source>
</evidence>
<reference evidence="6 7" key="1">
    <citation type="submission" date="2019-02" db="EMBL/GenBank/DDBJ databases">
        <title>Deep-cultivation of Planctomycetes and their phenomic and genomic characterization uncovers novel biology.</title>
        <authorList>
            <person name="Wiegand S."/>
            <person name="Jogler M."/>
            <person name="Boedeker C."/>
            <person name="Pinto D."/>
            <person name="Vollmers J."/>
            <person name="Rivas-Marin E."/>
            <person name="Kohn T."/>
            <person name="Peeters S.H."/>
            <person name="Heuer A."/>
            <person name="Rast P."/>
            <person name="Oberbeckmann S."/>
            <person name="Bunk B."/>
            <person name="Jeske O."/>
            <person name="Meyerdierks A."/>
            <person name="Storesund J.E."/>
            <person name="Kallscheuer N."/>
            <person name="Luecker S."/>
            <person name="Lage O.M."/>
            <person name="Pohl T."/>
            <person name="Merkel B.J."/>
            <person name="Hornburger P."/>
            <person name="Mueller R.-W."/>
            <person name="Bruemmer F."/>
            <person name="Labrenz M."/>
            <person name="Spormann A.M."/>
            <person name="Op den Camp H."/>
            <person name="Overmann J."/>
            <person name="Amann R."/>
            <person name="Jetten M.S.M."/>
            <person name="Mascher T."/>
            <person name="Medema M.H."/>
            <person name="Devos D.P."/>
            <person name="Kaster A.-K."/>
            <person name="Ovreas L."/>
            <person name="Rohde M."/>
            <person name="Galperin M.Y."/>
            <person name="Jogler C."/>
        </authorList>
    </citation>
    <scope>NUCLEOTIDE SEQUENCE [LARGE SCALE GENOMIC DNA]</scope>
    <source>
        <strain evidence="6 7">Poly30</strain>
    </source>
</reference>
<protein>
    <recommendedName>
        <fullName evidence="2">Electron transfer flavoprotein subunit beta</fullName>
    </recommendedName>
</protein>
<proteinExistence type="inferred from homology"/>
<dbReference type="PANTHER" id="PTHR21294">
    <property type="entry name" value="ELECTRON TRANSFER FLAVOPROTEIN BETA-SUBUNIT"/>
    <property type="match status" value="1"/>
</dbReference>
<dbReference type="AlphaFoldDB" id="A0A518EN06"/>
<dbReference type="Proteomes" id="UP000320390">
    <property type="component" value="Chromosome"/>
</dbReference>
<evidence type="ECO:0000256" key="1">
    <source>
        <dbReference type="ARBA" id="ARBA00007557"/>
    </source>
</evidence>
<dbReference type="InterPro" id="IPR033948">
    <property type="entry name" value="ETF_beta_N"/>
</dbReference>
<dbReference type="GO" id="GO:0009055">
    <property type="term" value="F:electron transfer activity"/>
    <property type="evidence" value="ECO:0007669"/>
    <property type="project" value="InterPro"/>
</dbReference>
<sequence>MNIVACVKRVPTTEAVAQPTADGKGLDSAGLQYMISFYDEIAVEEAVKTKEALGSGEVTVLTLGTKSGSKEIRECLAKGGDKAVVLVDEEWHSRDARATAKALTAQLQSMGAELVFMGRVATDRDNAAVGPMVATYLGWPCITDVISLEISGTSGTAKVETEHGVETVSFSCPAVITCQKGLNEPRYAGLKGIMAAKKKPYEEVEVSLEANQAVPVEVTLPAPRKEGRIVGEGVAAIPALIDALKNEAQVL</sequence>
<dbReference type="RefSeq" id="WP_145194876.1">
    <property type="nucleotide sequence ID" value="NZ_CP036434.1"/>
</dbReference>
<name>A0A518EN06_9BACT</name>
<evidence type="ECO:0000313" key="6">
    <source>
        <dbReference type="EMBL" id="QDV05473.1"/>
    </source>
</evidence>
<dbReference type="InterPro" id="IPR014730">
    <property type="entry name" value="ETF_a/b_N"/>
</dbReference>
<organism evidence="6 7">
    <name type="scientific">Saltatorellus ferox</name>
    <dbReference type="NCBI Taxonomy" id="2528018"/>
    <lineage>
        <taxon>Bacteria</taxon>
        <taxon>Pseudomonadati</taxon>
        <taxon>Planctomycetota</taxon>
        <taxon>Planctomycetia</taxon>
        <taxon>Planctomycetia incertae sedis</taxon>
        <taxon>Saltatorellus</taxon>
    </lineage>
</organism>
<dbReference type="PANTHER" id="PTHR21294:SF8">
    <property type="entry name" value="ELECTRON TRANSFER FLAVOPROTEIN SUBUNIT BETA"/>
    <property type="match status" value="1"/>
</dbReference>
<feature type="domain" description="Electron transfer flavoprotein alpha/beta-subunit N-terminal" evidence="5">
    <location>
        <begin position="23"/>
        <end position="213"/>
    </location>
</feature>
<evidence type="ECO:0000256" key="2">
    <source>
        <dbReference type="ARBA" id="ARBA00016797"/>
    </source>
</evidence>
<dbReference type="InterPro" id="IPR012255">
    <property type="entry name" value="ETF_b"/>
</dbReference>
<evidence type="ECO:0000256" key="4">
    <source>
        <dbReference type="ARBA" id="ARBA00022982"/>
    </source>
</evidence>
<dbReference type="Pfam" id="PF01012">
    <property type="entry name" value="ETF"/>
    <property type="match status" value="1"/>
</dbReference>
<comment type="similarity">
    <text evidence="1">Belongs to the ETF beta-subunit/FixA family.</text>
</comment>
<dbReference type="CDD" id="cd01714">
    <property type="entry name" value="ETF_beta"/>
    <property type="match status" value="1"/>
</dbReference>
<dbReference type="Gene3D" id="3.40.50.620">
    <property type="entry name" value="HUPs"/>
    <property type="match status" value="1"/>
</dbReference>
<dbReference type="InterPro" id="IPR014729">
    <property type="entry name" value="Rossmann-like_a/b/a_fold"/>
</dbReference>
<keyword evidence="3" id="KW-0813">Transport</keyword>
<dbReference type="PIRSF" id="PIRSF000090">
    <property type="entry name" value="Beta-ETF"/>
    <property type="match status" value="1"/>
</dbReference>
<accession>A0A518EN06</accession>
<dbReference type="EMBL" id="CP036434">
    <property type="protein sequence ID" value="QDV05473.1"/>
    <property type="molecule type" value="Genomic_DNA"/>
</dbReference>